<feature type="compositionally biased region" description="Polar residues" evidence="1">
    <location>
        <begin position="1"/>
        <end position="19"/>
    </location>
</feature>
<dbReference type="AlphaFoldDB" id="G0HX66"/>
<dbReference type="RefSeq" id="WP_008309989.1">
    <property type="nucleotide sequence ID" value="NC_015948.1"/>
</dbReference>
<reference evidence="2 3" key="1">
    <citation type="journal article" date="2011" name="J. Bacteriol.">
        <title>Complete genome sequence of Haloarcula hispanica, a model haloarchaeon for studying genetics, metabolism, and virus-host interaction.</title>
        <authorList>
            <person name="Liu H."/>
            <person name="Wu Z."/>
            <person name="Li M."/>
            <person name="Zhang F."/>
            <person name="Zheng H."/>
            <person name="Han J."/>
            <person name="Liu J."/>
            <person name="Zhou J."/>
            <person name="Wang S."/>
            <person name="Xiang H."/>
        </authorList>
    </citation>
    <scope>NUCLEOTIDE SEQUENCE [LARGE SCALE GENOMIC DNA]</scope>
    <source>
        <strain evidence="3">ATCC 33960 / DSM 4426 / JCM 8911 / NBRC 102182 / NCIMB 2187 / VKM B-1755</strain>
    </source>
</reference>
<feature type="region of interest" description="Disordered" evidence="1">
    <location>
        <begin position="1"/>
        <end position="54"/>
    </location>
</feature>
<sequence>MTTRITTPRNDDSYPTTTLPFDDAESKSRRAPKMFSPTNHATMGQFDTEATDPR</sequence>
<organism evidence="2 3">
    <name type="scientific">Haloarcula hispanica (strain ATCC 33960 / DSM 4426 / JCM 8911 / NBRC 102182 / NCIMB 2187 / VKM B-1755)</name>
    <dbReference type="NCBI Taxonomy" id="634497"/>
    <lineage>
        <taxon>Archaea</taxon>
        <taxon>Methanobacteriati</taxon>
        <taxon>Methanobacteriota</taxon>
        <taxon>Stenosarchaea group</taxon>
        <taxon>Halobacteria</taxon>
        <taxon>Halobacteriales</taxon>
        <taxon>Haloarculaceae</taxon>
        <taxon>Haloarcula</taxon>
    </lineage>
</organism>
<dbReference type="GeneID" id="99238007"/>
<proteinExistence type="predicted"/>
<dbReference type="HOGENOM" id="CLU_3038929_0_0_2"/>
<gene>
    <name evidence="2" type="ordered locus">HAH_1060</name>
</gene>
<accession>G0HX66</accession>
<dbReference type="eggNOG" id="arCOG13186">
    <property type="taxonomic scope" value="Archaea"/>
</dbReference>
<evidence type="ECO:0000313" key="2">
    <source>
        <dbReference type="EMBL" id="AEM56678.1"/>
    </source>
</evidence>
<dbReference type="Proteomes" id="UP000005629">
    <property type="component" value="Chromosome I"/>
</dbReference>
<dbReference type="EMBL" id="CP002921">
    <property type="protein sequence ID" value="AEM56678.1"/>
    <property type="molecule type" value="Genomic_DNA"/>
</dbReference>
<protein>
    <submittedName>
        <fullName evidence="2">Uncharacterized protein</fullName>
    </submittedName>
</protein>
<dbReference type="STRING" id="634497.HAH_1060"/>
<dbReference type="OrthoDB" id="216847at2157"/>
<evidence type="ECO:0000313" key="3">
    <source>
        <dbReference type="Proteomes" id="UP000005629"/>
    </source>
</evidence>
<name>G0HX66_HALHT</name>
<evidence type="ECO:0000256" key="1">
    <source>
        <dbReference type="SAM" id="MobiDB-lite"/>
    </source>
</evidence>
<dbReference type="KEGG" id="hhi:HAH_1060"/>